<evidence type="ECO:0000259" key="3">
    <source>
        <dbReference type="Pfam" id="PF00675"/>
    </source>
</evidence>
<reference evidence="5 6" key="1">
    <citation type="submission" date="2016-03" db="EMBL/GenBank/DDBJ databases">
        <title>Acetic acid bacteria sequencing.</title>
        <authorList>
            <person name="Brandt J."/>
            <person name="Jakob F."/>
            <person name="Vogel R.F."/>
        </authorList>
    </citation>
    <scope>NUCLEOTIDE SEQUENCE [LARGE SCALE GENOMIC DNA]</scope>
    <source>
        <strain evidence="5 6">NBRC 101099</strain>
    </source>
</reference>
<keyword evidence="6" id="KW-1185">Reference proteome</keyword>
<evidence type="ECO:0000313" key="6">
    <source>
        <dbReference type="Proteomes" id="UP000188604"/>
    </source>
</evidence>
<dbReference type="GO" id="GO:0046872">
    <property type="term" value="F:metal ion binding"/>
    <property type="evidence" value="ECO:0007669"/>
    <property type="project" value="InterPro"/>
</dbReference>
<dbReference type="PANTHER" id="PTHR11851:SF49">
    <property type="entry name" value="MITOCHONDRIAL-PROCESSING PEPTIDASE SUBUNIT ALPHA"/>
    <property type="match status" value="1"/>
</dbReference>
<sequence>MDSAVRATLPNGLRVVIVPDRLAPVVQTQVIYLAGSAAAPDGFPGTAHALEHMMFNGARQLGRDQLSTLSARIGNNNNAFTTEDTTQFYFQAPAQNLDLLLHLEADRMRGALLSEADWDHERGAIEQEVSRDLSSPIERYLVQQNAILFAGTPYEHDALGTRPSFEKTDAHLLRRFYDAWYQPNNAILLIVGDVDPQSTLARVKEQFGSLPGHPLPPAPTVKLRPFQAQTIHLDSDLGAGFLTIAFQMPGARDPDYATAQILADALGSQRGALFALVPQGKALQTEFDYSACAQAGSGVALAAFPKGQDPKALLASVRAVLADIRAHGVPSALVDAARRKEIANLEFNADSITDLTESWATAMSLNGLDSPAGLVQAFQRVTPEQVNALAARLLDPDHALTGILTPTDSPNPAAMQGKAAENFITPPNHPVQLPEWAQKEISALNLPPATTLPTAYTLPNGLHILVQPEHVSHTVKLFGLIRHNDDLQQPKGKEGVARLTSQLFLFGSKTRDRLTLAADLDALAAEAAAGPSFSMSSLTPAFDRTLSILADNELHPAFPAQAFAVLQHQTVSELPGVLQSPGYRFQRASLHALNQPTDPSLREVSPQSVSGATLADVQDYYRHTYRPDLTTIVVVGDIAPEQARDAIAREFGGWKAEGPKPVVDLPQRPLSKSAAITVPDGGRLQDEVYLLENVGSGIGNPDRYALAVGNEILGSGFASRLMQDLRVRTGYAYSAESAFEWSRQRGAFLMAFGADPNKVHLARTAAIGELKTMQSQPVSADELASAKASMLRGMPMSRASFDDLAGLYLSYVNLGLPLDEQDRKARAIFAMTPDAVSKAYRQWVRPQDLSQIVRGPTPG</sequence>
<dbReference type="InterPro" id="IPR011249">
    <property type="entry name" value="Metalloenz_LuxS/M16"/>
</dbReference>
<dbReference type="PANTHER" id="PTHR11851">
    <property type="entry name" value="METALLOPROTEASE"/>
    <property type="match status" value="1"/>
</dbReference>
<feature type="domain" description="Peptidase M16 N-terminal" evidence="3">
    <location>
        <begin position="15"/>
        <end position="139"/>
    </location>
</feature>
<dbReference type="STRING" id="320497.A0U93_14085"/>
<accession>A0A1U9KUR6</accession>
<feature type="domain" description="Peptidase M16 C-terminal" evidence="4">
    <location>
        <begin position="613"/>
        <end position="789"/>
    </location>
</feature>
<evidence type="ECO:0000256" key="2">
    <source>
        <dbReference type="ARBA" id="ARBA00023049"/>
    </source>
</evidence>
<dbReference type="Pfam" id="PF05193">
    <property type="entry name" value="Peptidase_M16_C"/>
    <property type="match status" value="2"/>
</dbReference>
<dbReference type="OrthoDB" id="9811314at2"/>
<keyword evidence="2" id="KW-0482">Metalloprotease</keyword>
<feature type="domain" description="Peptidase M16 C-terminal" evidence="4">
    <location>
        <begin position="173"/>
        <end position="339"/>
    </location>
</feature>
<dbReference type="AlphaFoldDB" id="A0A1U9KUR6"/>
<evidence type="ECO:0000259" key="4">
    <source>
        <dbReference type="Pfam" id="PF05193"/>
    </source>
</evidence>
<evidence type="ECO:0000256" key="1">
    <source>
        <dbReference type="ARBA" id="ARBA00007261"/>
    </source>
</evidence>
<keyword evidence="2" id="KW-0645">Protease</keyword>
<comment type="similarity">
    <text evidence="1">Belongs to the peptidase M16 family.</text>
</comment>
<proteinExistence type="inferred from homology"/>
<name>A0A1U9KUR6_9PROT</name>
<dbReference type="InterPro" id="IPR011765">
    <property type="entry name" value="Pept_M16_N"/>
</dbReference>
<keyword evidence="2" id="KW-0378">Hydrolase</keyword>
<evidence type="ECO:0000313" key="5">
    <source>
        <dbReference type="EMBL" id="AQS89561.1"/>
    </source>
</evidence>
<dbReference type="SUPFAM" id="SSF63411">
    <property type="entry name" value="LuxS/MPP-like metallohydrolase"/>
    <property type="match status" value="4"/>
</dbReference>
<dbReference type="Gene3D" id="3.30.830.10">
    <property type="entry name" value="Metalloenzyme, LuxS/M16 peptidase-like"/>
    <property type="match status" value="4"/>
</dbReference>
<protein>
    <submittedName>
        <fullName evidence="5">Peptidase M16</fullName>
    </submittedName>
</protein>
<dbReference type="Proteomes" id="UP000188604">
    <property type="component" value="Chromosome"/>
</dbReference>
<gene>
    <name evidence="5" type="ORF">A0U93_14085</name>
</gene>
<dbReference type="GO" id="GO:0008237">
    <property type="term" value="F:metallopeptidase activity"/>
    <property type="evidence" value="ECO:0007669"/>
    <property type="project" value="UniProtKB-KW"/>
</dbReference>
<dbReference type="EMBL" id="CP014691">
    <property type="protein sequence ID" value="AQS89561.1"/>
    <property type="molecule type" value="Genomic_DNA"/>
</dbReference>
<dbReference type="InterPro" id="IPR007863">
    <property type="entry name" value="Peptidase_M16_C"/>
</dbReference>
<organism evidence="5 6">
    <name type="scientific">Neoasaia chiangmaiensis</name>
    <dbReference type="NCBI Taxonomy" id="320497"/>
    <lineage>
        <taxon>Bacteria</taxon>
        <taxon>Pseudomonadati</taxon>
        <taxon>Pseudomonadota</taxon>
        <taxon>Alphaproteobacteria</taxon>
        <taxon>Acetobacterales</taxon>
        <taxon>Acetobacteraceae</taxon>
        <taxon>Neoasaia</taxon>
    </lineage>
</organism>
<dbReference type="Pfam" id="PF00675">
    <property type="entry name" value="Peptidase_M16"/>
    <property type="match status" value="1"/>
</dbReference>
<dbReference type="KEGG" id="nch:A0U93_14085"/>
<dbReference type="InterPro" id="IPR050361">
    <property type="entry name" value="MPP/UQCRC_Complex"/>
</dbReference>